<accession>A0AAW4SZI9</accession>
<keyword evidence="1" id="KW-0732">Signal</keyword>
<dbReference type="InterPro" id="IPR032675">
    <property type="entry name" value="LRR_dom_sf"/>
</dbReference>
<dbReference type="PANTHER" id="PTHR45661:SF3">
    <property type="entry name" value="IG-LIKE DOMAIN-CONTAINING PROTEIN"/>
    <property type="match status" value="1"/>
</dbReference>
<dbReference type="SUPFAM" id="SSF52058">
    <property type="entry name" value="L domain-like"/>
    <property type="match status" value="1"/>
</dbReference>
<evidence type="ECO:0000313" key="3">
    <source>
        <dbReference type="Proteomes" id="UP001198461"/>
    </source>
</evidence>
<reference evidence="2" key="1">
    <citation type="submission" date="2023-08" db="EMBL/GenBank/DDBJ databases">
        <title>Mucin Metabolism Genes Underlie the Key Renovations of Bacteroides xylanisolvens Genomes in Captive Great Apes.</title>
        <authorList>
            <person name="Nishida A.H."/>
        </authorList>
    </citation>
    <scope>NUCLEOTIDE SEQUENCE</scope>
    <source>
        <strain evidence="2">P13.H9</strain>
    </source>
</reference>
<name>A0AAW4SZI9_9BACE</name>
<sequence length="684" mass="77702">MKHILKVLLVSMALIAASNLMYSQTTTTVLNKRAGKLSKAIKKKDVLKITMLKITGEMNSDDFAYLTEFKNLEYLDFKDVKLTTAYEKQRQYVTSESTLKLPILNKVEKLHLPISCTYISRLNNVSNLKALSLSDICNFDDKDSIHLQQIFVAKSNSTSSRYNSNYDHYGFYANETPNSKNTPEIQTHKLTVDTLILAEENFLQVWCKPLKYITPYLIIINDNKKKYLNRWSDHFDLQSIKDINGIAPAAFAGSNIATITISPHVKRIPDYCFFDCKNLKEINLTSVEYIGNYAFSNTAIKSMVIPASLKRMSYAAFSNSSMQRIEFLSPYPPTLENVKSYFATSWERMDIIIPQNSYSTFRIGKWKEIPFSEKGEKTHFIFNVKEPGTLQSYISKEQMERGDSLTIIGHLYDTDFETIKLCKKIRFIDLSQAHITISPKTAQEKKEKDEALLKLLSGVSKLAAQESAKKYKEGKTNLKGHLQTGITAEAIDIVAQEALEKSKQSSIQVETKCILPNYSLKNMFFLQEVKLPQHLSEIKEGAFISCRNLQKIVLPSNLKIIESYTFSNCVSLNNINFPSNLETIGKYAFNKCIALEIVDLSNTKIQTIEEGTFSDCTSATIFKAPATLITLKSYPISQTGRCKYYFKSMEPPIGFRATDSDIYIPKGSQAGWQTRSRLNVLIEE</sequence>
<evidence type="ECO:0000256" key="1">
    <source>
        <dbReference type="SAM" id="SignalP"/>
    </source>
</evidence>
<protein>
    <submittedName>
        <fullName evidence="2">Leucine-rich repeat domain-containing protein</fullName>
    </submittedName>
</protein>
<dbReference type="PANTHER" id="PTHR45661">
    <property type="entry name" value="SURFACE ANTIGEN"/>
    <property type="match status" value="1"/>
</dbReference>
<proteinExistence type="predicted"/>
<feature type="signal peptide" evidence="1">
    <location>
        <begin position="1"/>
        <end position="23"/>
    </location>
</feature>
<organism evidence="2 3">
    <name type="scientific">Bacteroides xylanisolvens</name>
    <dbReference type="NCBI Taxonomy" id="371601"/>
    <lineage>
        <taxon>Bacteria</taxon>
        <taxon>Pseudomonadati</taxon>
        <taxon>Bacteroidota</taxon>
        <taxon>Bacteroidia</taxon>
        <taxon>Bacteroidales</taxon>
        <taxon>Bacteroidaceae</taxon>
        <taxon>Bacteroides</taxon>
    </lineage>
</organism>
<dbReference type="Proteomes" id="UP001198461">
    <property type="component" value="Unassembled WGS sequence"/>
</dbReference>
<feature type="chain" id="PRO_5043632951" evidence="1">
    <location>
        <begin position="24"/>
        <end position="684"/>
    </location>
</feature>
<comment type="caution">
    <text evidence="2">The sequence shown here is derived from an EMBL/GenBank/DDBJ whole genome shotgun (WGS) entry which is preliminary data.</text>
</comment>
<gene>
    <name evidence="2" type="ORF">LD004_03220</name>
</gene>
<dbReference type="RefSeq" id="WP_225450528.1">
    <property type="nucleotide sequence ID" value="NZ_JAIWXB010000009.1"/>
</dbReference>
<dbReference type="Gene3D" id="3.80.10.10">
    <property type="entry name" value="Ribonuclease Inhibitor"/>
    <property type="match status" value="4"/>
</dbReference>
<dbReference type="Pfam" id="PF13306">
    <property type="entry name" value="LRR_5"/>
    <property type="match status" value="2"/>
</dbReference>
<dbReference type="AlphaFoldDB" id="A0AAW4SZI9"/>
<dbReference type="InterPro" id="IPR026906">
    <property type="entry name" value="LRR_5"/>
</dbReference>
<dbReference type="InterPro" id="IPR053139">
    <property type="entry name" value="Surface_bspA-like"/>
</dbReference>
<evidence type="ECO:0000313" key="2">
    <source>
        <dbReference type="EMBL" id="MCA4702625.1"/>
    </source>
</evidence>
<dbReference type="EMBL" id="JAIWYE010000011">
    <property type="protein sequence ID" value="MCA4702625.1"/>
    <property type="molecule type" value="Genomic_DNA"/>
</dbReference>